<comment type="caution">
    <text evidence="2">The sequence shown here is derived from an EMBL/GenBank/DDBJ whole genome shotgun (WGS) entry which is preliminary data.</text>
</comment>
<dbReference type="EMBL" id="BBTG02000016">
    <property type="protein sequence ID" value="GAO14343.1"/>
    <property type="molecule type" value="Genomic_DNA"/>
</dbReference>
<name>A0A1B5KTS4_USTVR</name>
<dbReference type="Gene3D" id="3.10.450.30">
    <property type="entry name" value="Microbial ribonucleases"/>
    <property type="match status" value="1"/>
</dbReference>
<feature type="signal peptide" evidence="1">
    <location>
        <begin position="1"/>
        <end position="19"/>
    </location>
</feature>
<evidence type="ECO:0000313" key="2">
    <source>
        <dbReference type="EMBL" id="GAO14343.1"/>
    </source>
</evidence>
<evidence type="ECO:0000313" key="3">
    <source>
        <dbReference type="Proteomes" id="UP000054053"/>
    </source>
</evidence>
<reference evidence="3" key="1">
    <citation type="journal article" date="2016" name="Genome Announc.">
        <title>Genome sequence of Ustilaginoidea virens IPU010, a rice pathogenic fungus causing false smut.</title>
        <authorList>
            <person name="Kumagai T."/>
            <person name="Ishii T."/>
            <person name="Terai G."/>
            <person name="Umemura M."/>
            <person name="Machida M."/>
            <person name="Asai K."/>
        </authorList>
    </citation>
    <scope>NUCLEOTIDE SEQUENCE [LARGE SCALE GENOMIC DNA]</scope>
    <source>
        <strain evidence="3">IPU010</strain>
    </source>
</reference>
<keyword evidence="1" id="KW-0732">Signal</keyword>
<feature type="chain" id="PRO_5008577543" evidence="1">
    <location>
        <begin position="20"/>
        <end position="142"/>
    </location>
</feature>
<protein>
    <submittedName>
        <fullName evidence="2">Uncharacterized protein</fullName>
    </submittedName>
</protein>
<proteinExistence type="predicted"/>
<dbReference type="AlphaFoldDB" id="A0A1B5KTS4"/>
<evidence type="ECO:0000256" key="1">
    <source>
        <dbReference type="SAM" id="SignalP"/>
    </source>
</evidence>
<organism evidence="2 3">
    <name type="scientific">Ustilaginoidea virens</name>
    <name type="common">Rice false smut fungus</name>
    <name type="synonym">Villosiclava virens</name>
    <dbReference type="NCBI Taxonomy" id="1159556"/>
    <lineage>
        <taxon>Eukaryota</taxon>
        <taxon>Fungi</taxon>
        <taxon>Dikarya</taxon>
        <taxon>Ascomycota</taxon>
        <taxon>Pezizomycotina</taxon>
        <taxon>Sordariomycetes</taxon>
        <taxon>Hypocreomycetidae</taxon>
        <taxon>Hypocreales</taxon>
        <taxon>Clavicipitaceae</taxon>
        <taxon>Ustilaginoidea</taxon>
    </lineage>
</organism>
<dbReference type="Proteomes" id="UP000054053">
    <property type="component" value="Unassembled WGS sequence"/>
</dbReference>
<sequence>MRLPAILASAALLNVPAFATPVDAQNALDRPTVKVTKLFALEQAAAGDRPGISGWPKRMTTKTKFANKKCNGKNVKLYAFPINPISNLPFRKDEKGQPLSGFTTIYAVTPDIHLCGVAFRGKLCPLTSESPSHNDLFDVTLI</sequence>
<gene>
    <name evidence="2" type="ORF">UVI_02034180</name>
</gene>
<accession>A0A1B5KTS4</accession>